<proteinExistence type="predicted"/>
<feature type="domain" description="ANTAR" evidence="6">
    <location>
        <begin position="178"/>
        <end position="239"/>
    </location>
</feature>
<dbReference type="InterPro" id="IPR029016">
    <property type="entry name" value="GAF-like_dom_sf"/>
</dbReference>
<evidence type="ECO:0000256" key="1">
    <source>
        <dbReference type="ARBA" id="ARBA00022679"/>
    </source>
</evidence>
<protein>
    <submittedName>
        <fullName evidence="7">GAF and ANTAR domain-containing protein</fullName>
    </submittedName>
</protein>
<dbReference type="SUPFAM" id="SSF52172">
    <property type="entry name" value="CheY-like"/>
    <property type="match status" value="1"/>
</dbReference>
<evidence type="ECO:0000313" key="8">
    <source>
        <dbReference type="Proteomes" id="UP001500767"/>
    </source>
</evidence>
<accession>A0ABP6WKA2</accession>
<dbReference type="EMBL" id="BAAAYR010000001">
    <property type="protein sequence ID" value="GAA3551908.1"/>
    <property type="molecule type" value="Genomic_DNA"/>
</dbReference>
<feature type="region of interest" description="Disordered" evidence="5">
    <location>
        <begin position="246"/>
        <end position="279"/>
    </location>
</feature>
<dbReference type="SMART" id="SM01012">
    <property type="entry name" value="ANTAR"/>
    <property type="match status" value="1"/>
</dbReference>
<organism evidence="7 8">
    <name type="scientific">Microlunatus spumicola</name>
    <dbReference type="NCBI Taxonomy" id="81499"/>
    <lineage>
        <taxon>Bacteria</taxon>
        <taxon>Bacillati</taxon>
        <taxon>Actinomycetota</taxon>
        <taxon>Actinomycetes</taxon>
        <taxon>Propionibacteriales</taxon>
        <taxon>Propionibacteriaceae</taxon>
        <taxon>Microlunatus</taxon>
    </lineage>
</organism>
<keyword evidence="3" id="KW-0805">Transcription regulation</keyword>
<feature type="compositionally biased region" description="Basic and acidic residues" evidence="5">
    <location>
        <begin position="246"/>
        <end position="261"/>
    </location>
</feature>
<evidence type="ECO:0000256" key="5">
    <source>
        <dbReference type="SAM" id="MobiDB-lite"/>
    </source>
</evidence>
<evidence type="ECO:0000259" key="6">
    <source>
        <dbReference type="PROSITE" id="PS50921"/>
    </source>
</evidence>
<dbReference type="InterPro" id="IPR036388">
    <property type="entry name" value="WH-like_DNA-bd_sf"/>
</dbReference>
<evidence type="ECO:0000256" key="4">
    <source>
        <dbReference type="ARBA" id="ARBA00023163"/>
    </source>
</evidence>
<gene>
    <name evidence="7" type="ORF">GCM10022197_03580</name>
</gene>
<dbReference type="InterPro" id="IPR011006">
    <property type="entry name" value="CheY-like_superfamily"/>
</dbReference>
<dbReference type="Proteomes" id="UP001500767">
    <property type="component" value="Unassembled WGS sequence"/>
</dbReference>
<dbReference type="Pfam" id="PF13185">
    <property type="entry name" value="GAF_2"/>
    <property type="match status" value="1"/>
</dbReference>
<evidence type="ECO:0000313" key="7">
    <source>
        <dbReference type="EMBL" id="GAA3551908.1"/>
    </source>
</evidence>
<comment type="caution">
    <text evidence="7">The sequence shown here is derived from an EMBL/GenBank/DDBJ whole genome shotgun (WGS) entry which is preliminary data.</text>
</comment>
<keyword evidence="8" id="KW-1185">Reference proteome</keyword>
<keyword evidence="4" id="KW-0804">Transcription</keyword>
<dbReference type="Gene3D" id="1.10.10.10">
    <property type="entry name" value="Winged helix-like DNA-binding domain superfamily/Winged helix DNA-binding domain"/>
    <property type="match status" value="1"/>
</dbReference>
<dbReference type="InterPro" id="IPR003018">
    <property type="entry name" value="GAF"/>
</dbReference>
<keyword evidence="1" id="KW-0808">Transferase</keyword>
<reference evidence="8" key="1">
    <citation type="journal article" date="2019" name="Int. J. Syst. Evol. Microbiol.">
        <title>The Global Catalogue of Microorganisms (GCM) 10K type strain sequencing project: providing services to taxonomists for standard genome sequencing and annotation.</title>
        <authorList>
            <consortium name="The Broad Institute Genomics Platform"/>
            <consortium name="The Broad Institute Genome Sequencing Center for Infectious Disease"/>
            <person name="Wu L."/>
            <person name="Ma J."/>
        </authorList>
    </citation>
    <scope>NUCLEOTIDE SEQUENCE [LARGE SCALE GENOMIC DNA]</scope>
    <source>
        <strain evidence="8">JCM 16540</strain>
    </source>
</reference>
<dbReference type="Gene3D" id="3.30.450.40">
    <property type="match status" value="1"/>
</dbReference>
<evidence type="ECO:0000256" key="3">
    <source>
        <dbReference type="ARBA" id="ARBA00023015"/>
    </source>
</evidence>
<dbReference type="Pfam" id="PF03861">
    <property type="entry name" value="ANTAR"/>
    <property type="match status" value="1"/>
</dbReference>
<dbReference type="SUPFAM" id="SSF55781">
    <property type="entry name" value="GAF domain-like"/>
    <property type="match status" value="1"/>
</dbReference>
<dbReference type="InterPro" id="IPR005561">
    <property type="entry name" value="ANTAR"/>
</dbReference>
<dbReference type="PROSITE" id="PS50921">
    <property type="entry name" value="ANTAR"/>
    <property type="match status" value="1"/>
</dbReference>
<sequence length="279" mass="29971">MPPDVLTGDDGARDRALRDVDEAGLARLMAAVAESLHHQSETEDVLRGIVLAARDTIPGVEHVGVTVAHRNGRMETVAATGPLVYQVDDLQYRLHEGPCVDALVGRTVTTSEDLGREDRWPRYAPAASALGIASQLGMELFDEERTTAGLNLYASRAHAFDTATLQIARLFAVHAAHALGRRLAEQQLTEALSTRKVIGQAVGIVMERYRLSEQQAFTFLTHASHDSGTKLRLIAAQLVDDVDRRGAAAHRDRSGHGHDGGARGAGGPDGTGRIERPSS</sequence>
<keyword evidence="2" id="KW-0418">Kinase</keyword>
<name>A0ABP6WKA2_9ACTN</name>
<evidence type="ECO:0000256" key="2">
    <source>
        <dbReference type="ARBA" id="ARBA00022777"/>
    </source>
</evidence>